<evidence type="ECO:0000256" key="12">
    <source>
        <dbReference type="ARBA" id="ARBA00047899"/>
    </source>
</evidence>
<dbReference type="EMBL" id="CP086360">
    <property type="protein sequence ID" value="UNI21386.1"/>
    <property type="molecule type" value="Genomic_DNA"/>
</dbReference>
<evidence type="ECO:0000256" key="6">
    <source>
        <dbReference type="ARBA" id="ARBA00022741"/>
    </source>
</evidence>
<dbReference type="Pfam" id="PF00069">
    <property type="entry name" value="Pkinase"/>
    <property type="match status" value="1"/>
</dbReference>
<dbReference type="SUPFAM" id="SSF56112">
    <property type="entry name" value="Protein kinase-like (PK-like)"/>
    <property type="match status" value="1"/>
</dbReference>
<keyword evidence="10" id="KW-0072">Autophagy</keyword>
<comment type="catalytic activity">
    <reaction evidence="13">
        <text>L-seryl-[protein] + ATP = O-phospho-L-seryl-[protein] + ADP + H(+)</text>
        <dbReference type="Rhea" id="RHEA:17989"/>
        <dbReference type="Rhea" id="RHEA-COMP:9863"/>
        <dbReference type="Rhea" id="RHEA-COMP:11604"/>
        <dbReference type="ChEBI" id="CHEBI:15378"/>
        <dbReference type="ChEBI" id="CHEBI:29999"/>
        <dbReference type="ChEBI" id="CHEBI:30616"/>
        <dbReference type="ChEBI" id="CHEBI:83421"/>
        <dbReference type="ChEBI" id="CHEBI:456216"/>
        <dbReference type="EC" id="2.7.11.1"/>
    </reaction>
</comment>
<sequence length="1004" mass="109308">MASRQEGQSSGSRRSSGRNIGQFVIDQEIGKGSFAQVYMGWHKVRALSPLRRLLAACCCGGGGGAWTRSSGPSRVLALLLAISAQPLPSVLTLCANRASLALQESKAAVAIKSVELARLNKKLKENLYGEIQILKALRHPHIVALHDCVESSTHINLIMEYCELGDLSLFIKKRDKLIVHVATRDMARKYPVTPNSGLHEVVIRHFLKQLSSALEFLRTNNYVHRDVKPQNLLLLPSRGFRDQRQFHIMSASQDSLIPVAGLTSLPMLKLADFGFARVLPSTSLADTLCGSPLYMAPEILRYERYDAKADLWSVGTVLYEMVTGRPPFRARNHVELLRKIEAAEDVIKFPREVVVSSEMKALVRSLLKRSPVERLSFENFFAHPVVTNEIPGLVEDDVPKPPKRELETIPQGEALPSPRSPTPSRGVRQDAGPRDAGSSRSPRDAQPRSPQTGNPGEGRHRRQTGGDVQRLSNSPRNGGEGLGIQRPAPQHTVSTPNYQPHLATRPSRDRVAAAAGTSPSDAKRLPAVNREASEEEQAAQDVMFERDYVLVERRHVEVNALADELAANQAPGMQRGQQIVRRSTQQGAPTSTTGAIPTPASQTALVAQGRAGQDKRSSYDKALGSSPGSASSAITKAIQDASLRLFGFKMAPVRGAKGHSPPMYQPFPAYPTPSAPAGLLGDGKSSQSADEDVRAKDTMEEYAERSDCVYGFAEVKYKQLVPLAPSMDHGLGGVPMDQLVDEEDGLTVEAIVSLSEEALVLYVKSLTLLARAMDIASVWWSKKSRGAVATGVSAAVSEHVAQKINAIVQWVRQRFNEVLEKSEIVRLKLLEAQKLLPEDHPSHPANHGEDSIVSSSGSAAKQVYLTPGISAEKLMYDRALEMSRAAAIDEVTNENLPGCKISYITAIRMLEAVLESDDDAVGRRLSGGKEVARGSLENGGDLDSDEEAHVRKMIKMITGRLASVTKKQQMIAEAISKEQQVQLQAARRRSGDVTPRSIPSHGST</sequence>
<keyword evidence="17" id="KW-1185">Reference proteome</keyword>
<dbReference type="GO" id="GO:0034727">
    <property type="term" value="P:piecemeal microautophagy of the nucleus"/>
    <property type="evidence" value="ECO:0007669"/>
    <property type="project" value="TreeGrafter"/>
</dbReference>
<dbReference type="GO" id="GO:0005776">
    <property type="term" value="C:autophagosome"/>
    <property type="evidence" value="ECO:0007669"/>
    <property type="project" value="TreeGrafter"/>
</dbReference>
<dbReference type="PROSITE" id="PS50011">
    <property type="entry name" value="PROTEIN_KINASE_DOM"/>
    <property type="match status" value="1"/>
</dbReference>
<keyword evidence="3" id="KW-0813">Transport</keyword>
<dbReference type="AlphaFoldDB" id="A0A9Q8QLK7"/>
<evidence type="ECO:0000259" key="15">
    <source>
        <dbReference type="PROSITE" id="PS50011"/>
    </source>
</evidence>
<name>A0A9Q8QLK7_9HYPO</name>
<dbReference type="GO" id="GO:0015031">
    <property type="term" value="P:protein transport"/>
    <property type="evidence" value="ECO:0007669"/>
    <property type="project" value="UniProtKB-KW"/>
</dbReference>
<dbReference type="InterPro" id="IPR011009">
    <property type="entry name" value="Kinase-like_dom_sf"/>
</dbReference>
<dbReference type="KEGG" id="ptkz:JDV02_007381"/>
<dbReference type="Gene3D" id="1.10.510.10">
    <property type="entry name" value="Transferase(Phosphotransferase) domain 1"/>
    <property type="match status" value="1"/>
</dbReference>
<evidence type="ECO:0000256" key="9">
    <source>
        <dbReference type="ARBA" id="ARBA00022927"/>
    </source>
</evidence>
<dbReference type="InterPro" id="IPR048941">
    <property type="entry name" value="ATG1-like_MIT2"/>
</dbReference>
<gene>
    <name evidence="16" type="primary">ATG1</name>
    <name evidence="16" type="ORF">JDV02_007381</name>
</gene>
<evidence type="ECO:0000256" key="8">
    <source>
        <dbReference type="ARBA" id="ARBA00022840"/>
    </source>
</evidence>
<evidence type="ECO:0000313" key="17">
    <source>
        <dbReference type="Proteomes" id="UP000829364"/>
    </source>
</evidence>
<keyword evidence="8" id="KW-0067">ATP-binding</keyword>
<dbReference type="PANTHER" id="PTHR24348">
    <property type="entry name" value="SERINE/THREONINE-PROTEIN KINASE UNC-51-RELATED"/>
    <property type="match status" value="1"/>
</dbReference>
<protein>
    <recommendedName>
        <fullName evidence="2">non-specific serine/threonine protein kinase</fullName>
        <ecNumber evidence="2">2.7.11.1</ecNumber>
    </recommendedName>
    <alternativeName>
        <fullName evidence="11">Autophagy-related protein 1</fullName>
    </alternativeName>
</protein>
<feature type="region of interest" description="Disordered" evidence="14">
    <location>
        <begin position="981"/>
        <end position="1004"/>
    </location>
</feature>
<feature type="region of interest" description="Disordered" evidence="14">
    <location>
        <begin position="392"/>
        <end position="539"/>
    </location>
</feature>
<dbReference type="GO" id="GO:0061709">
    <property type="term" value="P:reticulophagy"/>
    <property type="evidence" value="ECO:0007669"/>
    <property type="project" value="TreeGrafter"/>
</dbReference>
<dbReference type="GO" id="GO:0010506">
    <property type="term" value="P:regulation of autophagy"/>
    <property type="evidence" value="ECO:0007669"/>
    <property type="project" value="InterPro"/>
</dbReference>
<dbReference type="GO" id="GO:0004674">
    <property type="term" value="F:protein serine/threonine kinase activity"/>
    <property type="evidence" value="ECO:0007669"/>
    <property type="project" value="UniProtKB-KW"/>
</dbReference>
<evidence type="ECO:0000256" key="3">
    <source>
        <dbReference type="ARBA" id="ARBA00022448"/>
    </source>
</evidence>
<evidence type="ECO:0000256" key="5">
    <source>
        <dbReference type="ARBA" id="ARBA00022679"/>
    </source>
</evidence>
<dbReference type="CDD" id="cd14009">
    <property type="entry name" value="STKc_ATG1_ULK_like"/>
    <property type="match status" value="1"/>
</dbReference>
<evidence type="ECO:0000256" key="10">
    <source>
        <dbReference type="ARBA" id="ARBA00023006"/>
    </source>
</evidence>
<dbReference type="GO" id="GO:0042594">
    <property type="term" value="P:response to starvation"/>
    <property type="evidence" value="ECO:0007669"/>
    <property type="project" value="TreeGrafter"/>
</dbReference>
<comment type="catalytic activity">
    <reaction evidence="12">
        <text>L-threonyl-[protein] + ATP = O-phospho-L-threonyl-[protein] + ADP + H(+)</text>
        <dbReference type="Rhea" id="RHEA:46608"/>
        <dbReference type="Rhea" id="RHEA-COMP:11060"/>
        <dbReference type="Rhea" id="RHEA-COMP:11605"/>
        <dbReference type="ChEBI" id="CHEBI:15378"/>
        <dbReference type="ChEBI" id="CHEBI:30013"/>
        <dbReference type="ChEBI" id="CHEBI:30616"/>
        <dbReference type="ChEBI" id="CHEBI:61977"/>
        <dbReference type="ChEBI" id="CHEBI:456216"/>
        <dbReference type="EC" id="2.7.11.1"/>
    </reaction>
</comment>
<evidence type="ECO:0000256" key="7">
    <source>
        <dbReference type="ARBA" id="ARBA00022777"/>
    </source>
</evidence>
<reference evidence="16" key="1">
    <citation type="submission" date="2021-11" db="EMBL/GenBank/DDBJ databases">
        <title>Purpureocillium_takamizusanense_genome.</title>
        <authorList>
            <person name="Nguyen N.-H."/>
        </authorList>
    </citation>
    <scope>NUCLEOTIDE SEQUENCE</scope>
    <source>
        <strain evidence="16">PT3</strain>
    </source>
</reference>
<feature type="compositionally biased region" description="Polar residues" evidence="14">
    <location>
        <begin position="585"/>
        <end position="605"/>
    </location>
</feature>
<dbReference type="Pfam" id="PF12063">
    <property type="entry name" value="ATG1-like_MIT1"/>
    <property type="match status" value="1"/>
</dbReference>
<dbReference type="SMART" id="SM00220">
    <property type="entry name" value="S_TKc"/>
    <property type="match status" value="1"/>
</dbReference>
<dbReference type="GO" id="GO:0005829">
    <property type="term" value="C:cytosol"/>
    <property type="evidence" value="ECO:0007669"/>
    <property type="project" value="TreeGrafter"/>
</dbReference>
<organism evidence="16 17">
    <name type="scientific">Purpureocillium takamizusanense</name>
    <dbReference type="NCBI Taxonomy" id="2060973"/>
    <lineage>
        <taxon>Eukaryota</taxon>
        <taxon>Fungi</taxon>
        <taxon>Dikarya</taxon>
        <taxon>Ascomycota</taxon>
        <taxon>Pezizomycotina</taxon>
        <taxon>Sordariomycetes</taxon>
        <taxon>Hypocreomycetidae</taxon>
        <taxon>Hypocreales</taxon>
        <taxon>Ophiocordycipitaceae</taxon>
        <taxon>Purpureocillium</taxon>
    </lineage>
</organism>
<dbReference type="InterPro" id="IPR022708">
    <property type="entry name" value="Atg1-like_tMIT"/>
</dbReference>
<evidence type="ECO:0000256" key="4">
    <source>
        <dbReference type="ARBA" id="ARBA00022527"/>
    </source>
</evidence>
<dbReference type="GO" id="GO:0005524">
    <property type="term" value="F:ATP binding"/>
    <property type="evidence" value="ECO:0007669"/>
    <property type="project" value="UniProtKB-KW"/>
</dbReference>
<dbReference type="EC" id="2.7.11.1" evidence="2"/>
<dbReference type="GO" id="GO:0034045">
    <property type="term" value="C:phagophore assembly site membrane"/>
    <property type="evidence" value="ECO:0007669"/>
    <property type="project" value="UniProtKB-SubCell"/>
</dbReference>
<keyword evidence="7 16" id="KW-0418">Kinase</keyword>
<evidence type="ECO:0000256" key="13">
    <source>
        <dbReference type="ARBA" id="ARBA00048679"/>
    </source>
</evidence>
<proteinExistence type="predicted"/>
<feature type="compositionally biased region" description="Basic and acidic residues" evidence="14">
    <location>
        <begin position="397"/>
        <end position="407"/>
    </location>
</feature>
<dbReference type="InterPro" id="IPR000719">
    <property type="entry name" value="Prot_kinase_dom"/>
</dbReference>
<dbReference type="GeneID" id="72069329"/>
<keyword evidence="6" id="KW-0547">Nucleotide-binding</keyword>
<dbReference type="PANTHER" id="PTHR24348:SF22">
    <property type="entry name" value="NON-SPECIFIC SERINE_THREONINE PROTEIN KINASE"/>
    <property type="match status" value="1"/>
</dbReference>
<dbReference type="InterPro" id="IPR045269">
    <property type="entry name" value="Atg1-like"/>
</dbReference>
<dbReference type="Proteomes" id="UP000829364">
    <property type="component" value="Chromosome 7"/>
</dbReference>
<dbReference type="InterPro" id="IPR008271">
    <property type="entry name" value="Ser/Thr_kinase_AS"/>
</dbReference>
<dbReference type="GO" id="GO:0000045">
    <property type="term" value="P:autophagosome assembly"/>
    <property type="evidence" value="ECO:0007669"/>
    <property type="project" value="TreeGrafter"/>
</dbReference>
<dbReference type="RefSeq" id="XP_047844867.1">
    <property type="nucleotide sequence ID" value="XM_047988869.1"/>
</dbReference>
<keyword evidence="5 16" id="KW-0808">Transferase</keyword>
<dbReference type="Pfam" id="PF21127">
    <property type="entry name" value="ATG1-like_MIT2"/>
    <property type="match status" value="1"/>
</dbReference>
<evidence type="ECO:0000256" key="2">
    <source>
        <dbReference type="ARBA" id="ARBA00012513"/>
    </source>
</evidence>
<dbReference type="FunFam" id="1.10.510.10:FF:000817">
    <property type="entry name" value="Serine/threonine-protein kinase ATG1"/>
    <property type="match status" value="1"/>
</dbReference>
<dbReference type="PROSITE" id="PS00108">
    <property type="entry name" value="PROTEIN_KINASE_ST"/>
    <property type="match status" value="1"/>
</dbReference>
<comment type="subcellular location">
    <subcellularLocation>
        <location evidence="1">Preautophagosomal structure membrane</location>
        <topology evidence="1">Peripheral membrane protein</topology>
    </subcellularLocation>
</comment>
<evidence type="ECO:0000256" key="14">
    <source>
        <dbReference type="SAM" id="MobiDB-lite"/>
    </source>
</evidence>
<keyword evidence="4 16" id="KW-0723">Serine/threonine-protein kinase</keyword>
<feature type="region of interest" description="Disordered" evidence="14">
    <location>
        <begin position="585"/>
        <end position="632"/>
    </location>
</feature>
<dbReference type="GO" id="GO:0000422">
    <property type="term" value="P:autophagy of mitochondrion"/>
    <property type="evidence" value="ECO:0007669"/>
    <property type="project" value="TreeGrafter"/>
</dbReference>
<feature type="domain" description="Protein kinase" evidence="15">
    <location>
        <begin position="23"/>
        <end position="386"/>
    </location>
</feature>
<dbReference type="OrthoDB" id="346907at2759"/>
<evidence type="ECO:0000256" key="1">
    <source>
        <dbReference type="ARBA" id="ARBA00004623"/>
    </source>
</evidence>
<accession>A0A9Q8QLK7</accession>
<evidence type="ECO:0000256" key="11">
    <source>
        <dbReference type="ARBA" id="ARBA00030237"/>
    </source>
</evidence>
<evidence type="ECO:0000313" key="16">
    <source>
        <dbReference type="EMBL" id="UNI21386.1"/>
    </source>
</evidence>
<keyword evidence="9" id="KW-0653">Protein transport</keyword>